<evidence type="ECO:0000256" key="2">
    <source>
        <dbReference type="ARBA" id="ARBA00022448"/>
    </source>
</evidence>
<keyword evidence="2" id="KW-0813">Transport</keyword>
<dbReference type="OrthoDB" id="983047at2"/>
<accession>A0A316DFT7</accession>
<evidence type="ECO:0000313" key="5">
    <source>
        <dbReference type="EMBL" id="PWK16954.1"/>
    </source>
</evidence>
<keyword evidence="4" id="KW-0811">Translocation</keyword>
<reference evidence="5 6" key="1">
    <citation type="submission" date="2018-05" db="EMBL/GenBank/DDBJ databases">
        <title>Genomic Encyclopedia of Archaeal and Bacterial Type Strains, Phase II (KMG-II): from individual species to whole genera.</title>
        <authorList>
            <person name="Goeker M."/>
        </authorList>
    </citation>
    <scope>NUCLEOTIDE SEQUENCE [LARGE SCALE GENOMIC DNA]</scope>
    <source>
        <strain evidence="5 6">DSM 22214</strain>
    </source>
</reference>
<evidence type="ECO:0000256" key="3">
    <source>
        <dbReference type="ARBA" id="ARBA00022927"/>
    </source>
</evidence>
<keyword evidence="3" id="KW-0653">Protein transport</keyword>
<evidence type="ECO:0000256" key="4">
    <source>
        <dbReference type="ARBA" id="ARBA00023010"/>
    </source>
</evidence>
<dbReference type="Pfam" id="PF02556">
    <property type="entry name" value="SecB"/>
    <property type="match status" value="1"/>
</dbReference>
<dbReference type="Proteomes" id="UP000245489">
    <property type="component" value="Unassembled WGS sequence"/>
</dbReference>
<protein>
    <submittedName>
        <fullName evidence="5">Preprotein translocase subunit SecB</fullName>
    </submittedName>
</protein>
<dbReference type="InterPro" id="IPR035958">
    <property type="entry name" value="SecB-like_sf"/>
</dbReference>
<comment type="similarity">
    <text evidence="1">Belongs to the SecB family.</text>
</comment>
<proteinExistence type="inferred from homology"/>
<evidence type="ECO:0000256" key="1">
    <source>
        <dbReference type="ARBA" id="ARBA00009990"/>
    </source>
</evidence>
<evidence type="ECO:0000313" key="6">
    <source>
        <dbReference type="Proteomes" id="UP000245489"/>
    </source>
</evidence>
<dbReference type="EMBL" id="QGGO01000040">
    <property type="protein sequence ID" value="PWK16954.1"/>
    <property type="molecule type" value="Genomic_DNA"/>
</dbReference>
<dbReference type="SUPFAM" id="SSF54611">
    <property type="entry name" value="SecB-like"/>
    <property type="match status" value="1"/>
</dbReference>
<name>A0A316DFT7_9BACT</name>
<comment type="caution">
    <text evidence="5">The sequence shown here is derived from an EMBL/GenBank/DDBJ whole genome shotgun (WGS) entry which is preliminary data.</text>
</comment>
<keyword evidence="6" id="KW-1185">Reference proteome</keyword>
<gene>
    <name evidence="5" type="ORF">LV89_04612</name>
</gene>
<dbReference type="RefSeq" id="WP_109745258.1">
    <property type="nucleotide sequence ID" value="NZ_QGGO01000040.1"/>
</dbReference>
<dbReference type="Gene3D" id="3.10.420.10">
    <property type="entry name" value="SecB-like"/>
    <property type="match status" value="1"/>
</dbReference>
<dbReference type="GO" id="GO:0051262">
    <property type="term" value="P:protein tetramerization"/>
    <property type="evidence" value="ECO:0007669"/>
    <property type="project" value="InterPro"/>
</dbReference>
<sequence length="134" mass="15171">MKNAAFSIVNYQFDKVTINLVNHKKPELSINFICNGVYSKADSTYELTFSVSVFNPDSEPFASIRCIGTFQLDNVSDFNEIPDFFYPNSIAILYPYVRAYLSLVTTQANVPGVILPTLNLSNLEDELRRNTTQK</sequence>
<dbReference type="AlphaFoldDB" id="A0A316DFT7"/>
<dbReference type="GO" id="GO:0015031">
    <property type="term" value="P:protein transport"/>
    <property type="evidence" value="ECO:0007669"/>
    <property type="project" value="UniProtKB-KW"/>
</dbReference>
<dbReference type="GO" id="GO:0051082">
    <property type="term" value="F:unfolded protein binding"/>
    <property type="evidence" value="ECO:0007669"/>
    <property type="project" value="InterPro"/>
</dbReference>
<dbReference type="InterPro" id="IPR003708">
    <property type="entry name" value="SecB"/>
</dbReference>
<organism evidence="5 6">
    <name type="scientific">Arcicella aurantiaca</name>
    <dbReference type="NCBI Taxonomy" id="591202"/>
    <lineage>
        <taxon>Bacteria</taxon>
        <taxon>Pseudomonadati</taxon>
        <taxon>Bacteroidota</taxon>
        <taxon>Cytophagia</taxon>
        <taxon>Cytophagales</taxon>
        <taxon>Flectobacillaceae</taxon>
        <taxon>Arcicella</taxon>
    </lineage>
</organism>